<sequence>MNSFRYLQRQLIRLKIDLLTQRIFLAGKVSSIDDKNIIKTVSTNYEELEIIFSQKISLKPSDVIIDVGCGKGRVFNYLLYKGFTNKMIGYEINQMVGKKTKKRLSRFKNVEIRCDNIFDNFPGQGNIFYLYNPFKEVMVTAFAHQILEIADRDPIIIYNNPVHLGVFDNENFSCELFDIAVPKYGYSFTYSIIKLRK</sequence>
<dbReference type="SUPFAM" id="SSF53335">
    <property type="entry name" value="S-adenosyl-L-methionine-dependent methyltransferases"/>
    <property type="match status" value="1"/>
</dbReference>
<dbReference type="Gene3D" id="3.40.50.150">
    <property type="entry name" value="Vaccinia Virus protein VP39"/>
    <property type="match status" value="1"/>
</dbReference>
<organism evidence="1 2">
    <name type="scientific">Mucilaginibacter lappiensis</name>
    <dbReference type="NCBI Taxonomy" id="354630"/>
    <lineage>
        <taxon>Bacteria</taxon>
        <taxon>Pseudomonadati</taxon>
        <taxon>Bacteroidota</taxon>
        <taxon>Sphingobacteriia</taxon>
        <taxon>Sphingobacteriales</taxon>
        <taxon>Sphingobacteriaceae</taxon>
        <taxon>Mucilaginibacter</taxon>
    </lineage>
</organism>
<keyword evidence="1" id="KW-0489">Methyltransferase</keyword>
<evidence type="ECO:0000313" key="1">
    <source>
        <dbReference type="EMBL" id="MBB6130526.1"/>
    </source>
</evidence>
<dbReference type="RefSeq" id="WP_183589285.1">
    <property type="nucleotide sequence ID" value="NZ_JACHCA010000015.1"/>
</dbReference>
<dbReference type="GO" id="GO:0032259">
    <property type="term" value="P:methylation"/>
    <property type="evidence" value="ECO:0007669"/>
    <property type="project" value="UniProtKB-KW"/>
</dbReference>
<protein>
    <submittedName>
        <fullName evidence="1">SAM-dependent methyltransferase</fullName>
    </submittedName>
</protein>
<dbReference type="Proteomes" id="UP000548326">
    <property type="component" value="Unassembled WGS sequence"/>
</dbReference>
<keyword evidence="1" id="KW-0808">Transferase</keyword>
<dbReference type="InterPro" id="IPR029063">
    <property type="entry name" value="SAM-dependent_MTases_sf"/>
</dbReference>
<proteinExistence type="predicted"/>
<comment type="caution">
    <text evidence="1">The sequence shown here is derived from an EMBL/GenBank/DDBJ whole genome shotgun (WGS) entry which is preliminary data.</text>
</comment>
<name>A0A841JLP8_9SPHI</name>
<gene>
    <name evidence="1" type="ORF">HDF22_004666</name>
</gene>
<dbReference type="GO" id="GO:0008168">
    <property type="term" value="F:methyltransferase activity"/>
    <property type="evidence" value="ECO:0007669"/>
    <property type="project" value="UniProtKB-KW"/>
</dbReference>
<reference evidence="1 2" key="1">
    <citation type="submission" date="2020-08" db="EMBL/GenBank/DDBJ databases">
        <title>Genomic Encyclopedia of Type Strains, Phase IV (KMG-V): Genome sequencing to study the core and pangenomes of soil and plant-associated prokaryotes.</title>
        <authorList>
            <person name="Whitman W."/>
        </authorList>
    </citation>
    <scope>NUCLEOTIDE SEQUENCE [LARGE SCALE GENOMIC DNA]</scope>
    <source>
        <strain evidence="1 2">MP601</strain>
    </source>
</reference>
<dbReference type="AlphaFoldDB" id="A0A841JLP8"/>
<accession>A0A841JLP8</accession>
<dbReference type="EMBL" id="JACHCA010000015">
    <property type="protein sequence ID" value="MBB6130526.1"/>
    <property type="molecule type" value="Genomic_DNA"/>
</dbReference>
<evidence type="ECO:0000313" key="2">
    <source>
        <dbReference type="Proteomes" id="UP000548326"/>
    </source>
</evidence>